<evidence type="ECO:0000256" key="3">
    <source>
        <dbReference type="PROSITE-ProRule" id="PRU00504"/>
    </source>
</evidence>
<keyword evidence="2" id="KW-0802">TPR repeat</keyword>
<feature type="repeat" description="TPR" evidence="2">
    <location>
        <begin position="120"/>
        <end position="153"/>
    </location>
</feature>
<dbReference type="PANTHER" id="PTHR24104:SF25">
    <property type="entry name" value="PROTEIN LIN-41"/>
    <property type="match status" value="1"/>
</dbReference>
<evidence type="ECO:0000256" key="2">
    <source>
        <dbReference type="PROSITE-ProRule" id="PRU00339"/>
    </source>
</evidence>
<dbReference type="SUPFAM" id="SSF63829">
    <property type="entry name" value="Calcium-dependent phosphotriesterase"/>
    <property type="match status" value="1"/>
</dbReference>
<protein>
    <submittedName>
        <fullName evidence="5">Uncharacterized protein</fullName>
    </submittedName>
</protein>
<sequence length="808" mass="91875">MLEGLGDGFVMGHKIIIRSLIICLLYIAPVYAEGGEHANEPTHEVIIHKKVEEPEFLKESSREKHPLPEGLPKSNHNEYDSLEKNAQLYLNQGINQYNNQKFMGAIPFYKKAIDLSPTMLKAWYWMGKSYYQAGMMEEAFSTWKRAITLGEINKNEEISKKLKAYYLESRELPISYESLAILSGNTIGKICFSGPAGLATDNDGYIYLASYSGQILKLSPTLNLVLRIGGGKLQQPYGICVDKNYNIWVTDKALHKVVKFSPEGRFLLEIGHQGYKTGEFSFPKAIAVDSKGNVFVADTGNSRIQKFNKNGKFIACIGRLGHSSNGLYHPRAILVDSKGFIWVADSWKRSLFKFDEQGEVKEVFPVPEAQKPLALTGGNTDCFYLTTEKGSVFRFFPTTNEWTKIEIKSKEQRKSLCGIAINHYGYLYLSDFNANLVEFCIPSLNKQLNFNVNIERIDISHFPLITHQVSVTTGDKTPLIGLDSCNFKVGENTLVMKPLGVKQIIKDTHHIMISFVLDNCNQMYPFRQRLKRMFVLFSKRMELGIDEVSVLGVNKKEITEIQPDTFSRVKIERVINHLSLEEGHSDEVIYRGVIGCIDTLLKKNTRKAVVVVTHGQNGEVTSLYKQCKYFAMNNSIPIFVVDLRDEGESVLLKEMALSTGGKYYVLNDYFQGSRIRSDIEQLTHRQVKYLLTYKAEAHNYKWEKSWVRTVVMAGYKDMVSRDVNGYFVPEGKGSDGTYFRMRAEKYSEWKAQQEAEKLEKQRAWEERLMKQESGEAAKEKEEAAKEKEEEKPKPKPKPKAGGHGGGHH</sequence>
<dbReference type="SUPFAM" id="SSF53300">
    <property type="entry name" value="vWA-like"/>
    <property type="match status" value="1"/>
</dbReference>
<dbReference type="SUPFAM" id="SSF48452">
    <property type="entry name" value="TPR-like"/>
    <property type="match status" value="1"/>
</dbReference>
<reference evidence="6" key="1">
    <citation type="submission" date="2017-09" db="EMBL/GenBank/DDBJ databases">
        <title>Depth-based differentiation of microbial function through sediment-hosted aquifers and enrichment of novel symbionts in the deep terrestrial subsurface.</title>
        <authorList>
            <person name="Probst A.J."/>
            <person name="Ladd B."/>
            <person name="Jarett J.K."/>
            <person name="Geller-Mcgrath D.E."/>
            <person name="Sieber C.M.K."/>
            <person name="Emerson J.B."/>
            <person name="Anantharaman K."/>
            <person name="Thomas B.C."/>
            <person name="Malmstrom R."/>
            <person name="Stieglmeier M."/>
            <person name="Klingl A."/>
            <person name="Woyke T."/>
            <person name="Ryan C.M."/>
            <person name="Banfield J.F."/>
        </authorList>
    </citation>
    <scope>NUCLEOTIDE SEQUENCE [LARGE SCALE GENOMIC DNA]</scope>
</reference>
<dbReference type="SMART" id="SM00028">
    <property type="entry name" value="TPR"/>
    <property type="match status" value="2"/>
</dbReference>
<feature type="compositionally biased region" description="Basic residues" evidence="4">
    <location>
        <begin position="794"/>
        <end position="808"/>
    </location>
</feature>
<dbReference type="Gene3D" id="1.25.40.10">
    <property type="entry name" value="Tetratricopeptide repeat domain"/>
    <property type="match status" value="1"/>
</dbReference>
<dbReference type="InterPro" id="IPR050952">
    <property type="entry name" value="TRIM-NHL_E3_ligases"/>
</dbReference>
<dbReference type="Gene3D" id="2.120.10.30">
    <property type="entry name" value="TolB, C-terminal domain"/>
    <property type="match status" value="2"/>
</dbReference>
<dbReference type="AlphaFoldDB" id="A0A2M7J9Q3"/>
<feature type="region of interest" description="Disordered" evidence="4">
    <location>
        <begin position="766"/>
        <end position="808"/>
    </location>
</feature>
<dbReference type="Proteomes" id="UP000229297">
    <property type="component" value="Unassembled WGS sequence"/>
</dbReference>
<feature type="repeat" description="TPR" evidence="2">
    <location>
        <begin position="86"/>
        <end position="119"/>
    </location>
</feature>
<dbReference type="PROSITE" id="PS50005">
    <property type="entry name" value="TPR"/>
    <property type="match status" value="2"/>
</dbReference>
<feature type="compositionally biased region" description="Basic and acidic residues" evidence="4">
    <location>
        <begin position="766"/>
        <end position="793"/>
    </location>
</feature>
<dbReference type="GO" id="GO:0008270">
    <property type="term" value="F:zinc ion binding"/>
    <property type="evidence" value="ECO:0007669"/>
    <property type="project" value="UniProtKB-KW"/>
</dbReference>
<evidence type="ECO:0000313" key="5">
    <source>
        <dbReference type="EMBL" id="PIX16129.1"/>
    </source>
</evidence>
<comment type="caution">
    <text evidence="5">The sequence shown here is derived from an EMBL/GenBank/DDBJ whole genome shotgun (WGS) entry which is preliminary data.</text>
</comment>
<dbReference type="Gene3D" id="3.40.50.410">
    <property type="entry name" value="von Willebrand factor, type A domain"/>
    <property type="match status" value="1"/>
</dbReference>
<evidence type="ECO:0000256" key="4">
    <source>
        <dbReference type="SAM" id="MobiDB-lite"/>
    </source>
</evidence>
<dbReference type="EMBL" id="PFIC01000236">
    <property type="protein sequence ID" value="PIX16129.1"/>
    <property type="molecule type" value="Genomic_DNA"/>
</dbReference>
<dbReference type="InterPro" id="IPR036465">
    <property type="entry name" value="vWFA_dom_sf"/>
</dbReference>
<evidence type="ECO:0000313" key="6">
    <source>
        <dbReference type="Proteomes" id="UP000229297"/>
    </source>
</evidence>
<dbReference type="CDD" id="cd05819">
    <property type="entry name" value="NHL"/>
    <property type="match status" value="1"/>
</dbReference>
<gene>
    <name evidence="5" type="ORF">COZ71_08480</name>
</gene>
<organism evidence="5 6">
    <name type="scientific">Candidatus Desantisbacteria bacterium CG_4_8_14_3_um_filter_40_12</name>
    <dbReference type="NCBI Taxonomy" id="1974545"/>
    <lineage>
        <taxon>Bacteria</taxon>
        <taxon>Candidatus Desantisiibacteriota</taxon>
    </lineage>
</organism>
<dbReference type="InterPro" id="IPR011990">
    <property type="entry name" value="TPR-like_helical_dom_sf"/>
</dbReference>
<dbReference type="Pfam" id="PF01436">
    <property type="entry name" value="NHL"/>
    <property type="match status" value="1"/>
</dbReference>
<dbReference type="InterPro" id="IPR011042">
    <property type="entry name" value="6-blade_b-propeller_TolB-like"/>
</dbReference>
<feature type="repeat" description="NHL" evidence="3">
    <location>
        <begin position="222"/>
        <end position="263"/>
    </location>
</feature>
<dbReference type="PROSITE" id="PS51125">
    <property type="entry name" value="NHL"/>
    <property type="match status" value="2"/>
</dbReference>
<dbReference type="InterPro" id="IPR001258">
    <property type="entry name" value="NHL_repeat"/>
</dbReference>
<feature type="repeat" description="NHL" evidence="3">
    <location>
        <begin position="278"/>
        <end position="310"/>
    </location>
</feature>
<accession>A0A2M7J9Q3</accession>
<name>A0A2M7J9Q3_9BACT</name>
<dbReference type="PANTHER" id="PTHR24104">
    <property type="entry name" value="E3 UBIQUITIN-PROTEIN LIGASE NHLRC1-RELATED"/>
    <property type="match status" value="1"/>
</dbReference>
<dbReference type="InterPro" id="IPR019734">
    <property type="entry name" value="TPR_rpt"/>
</dbReference>
<keyword evidence="1" id="KW-0677">Repeat</keyword>
<evidence type="ECO:0000256" key="1">
    <source>
        <dbReference type="ARBA" id="ARBA00022737"/>
    </source>
</evidence>
<proteinExistence type="predicted"/>